<dbReference type="OrthoDB" id="5963at2759"/>
<dbReference type="InterPro" id="IPR015877">
    <property type="entry name" value="MAT1_centre"/>
</dbReference>
<dbReference type="GO" id="GO:0008270">
    <property type="term" value="F:zinc ion binding"/>
    <property type="evidence" value="ECO:0007669"/>
    <property type="project" value="UniProtKB-KW"/>
</dbReference>
<comment type="subcellular location">
    <subcellularLocation>
        <location evidence="1">Nucleus</location>
    </subcellularLocation>
</comment>
<dbReference type="SUPFAM" id="SSF57850">
    <property type="entry name" value="RING/U-box"/>
    <property type="match status" value="1"/>
</dbReference>
<evidence type="ECO:0000256" key="10">
    <source>
        <dbReference type="SAM" id="Coils"/>
    </source>
</evidence>
<dbReference type="PROSITE" id="PS00518">
    <property type="entry name" value="ZF_RING_1"/>
    <property type="match status" value="1"/>
</dbReference>
<dbReference type="GO" id="GO:0006357">
    <property type="term" value="P:regulation of transcription by RNA polymerase II"/>
    <property type="evidence" value="ECO:0007669"/>
    <property type="project" value="TreeGrafter"/>
</dbReference>
<accession>A0A9P8PJD1</accession>
<reference evidence="13" key="2">
    <citation type="submission" date="2021-01" db="EMBL/GenBank/DDBJ databases">
        <authorList>
            <person name="Schikora-Tamarit M.A."/>
        </authorList>
    </citation>
    <scope>NUCLEOTIDE SEQUENCE</scope>
    <source>
        <strain evidence="13">CBS2887</strain>
    </source>
</reference>
<feature type="domain" description="RING-type" evidence="12">
    <location>
        <begin position="28"/>
        <end position="70"/>
    </location>
</feature>
<gene>
    <name evidence="13" type="ORF">WICPIJ_009912</name>
</gene>
<organism evidence="13 14">
    <name type="scientific">Wickerhamomyces pijperi</name>
    <name type="common">Yeast</name>
    <name type="synonym">Pichia pijperi</name>
    <dbReference type="NCBI Taxonomy" id="599730"/>
    <lineage>
        <taxon>Eukaryota</taxon>
        <taxon>Fungi</taxon>
        <taxon>Dikarya</taxon>
        <taxon>Ascomycota</taxon>
        <taxon>Saccharomycotina</taxon>
        <taxon>Saccharomycetes</taxon>
        <taxon>Phaffomycetales</taxon>
        <taxon>Wickerhamomycetaceae</taxon>
        <taxon>Wickerhamomyces</taxon>
    </lineage>
</organism>
<dbReference type="GO" id="GO:0070985">
    <property type="term" value="C:transcription factor TFIIK complex"/>
    <property type="evidence" value="ECO:0007669"/>
    <property type="project" value="UniProtKB-ARBA"/>
</dbReference>
<sequence>MSSSGSNLVASSSFTTFPDEQSQKQDMCPICKTDRYLSPDMRFLINPECYHKMCESCVDRIYSLGPAPCPYPGCGKTLRKNKFKLQVFDDVLVEKEIDIRGRVLAIYNKRELDFADLQHFNAYLEEVESIIDKLMNNVDLEETERMISEYKATNSKAISQNNQSREKEFEDFKKREQMEKDVKLKKVQLEKQIEEEERELNEMARKEILSKLATSQDANQIISQVKASVLKKTSARRRQLKEMMKSLSASPQASDESSKKRTTPFTPFNGDRVTKKTYHLKESYYDPFIEDLRGRKEYIASGFKTEIVYERILSEAFLGLGCFIDRERPVA</sequence>
<evidence type="ECO:0000256" key="7">
    <source>
        <dbReference type="ARBA" id="ARBA00029873"/>
    </source>
</evidence>
<dbReference type="PANTHER" id="PTHR12683">
    <property type="entry name" value="CDK-ACTIVATING KINASE ASSEMBLY FACTOR MAT1"/>
    <property type="match status" value="1"/>
</dbReference>
<dbReference type="EMBL" id="JAEUBG010005712">
    <property type="protein sequence ID" value="KAH3673106.1"/>
    <property type="molecule type" value="Genomic_DNA"/>
</dbReference>
<keyword evidence="6" id="KW-0539">Nucleus</keyword>
<protein>
    <recommendedName>
        <fullName evidence="2">RNA polymerase II transcription factor B subunit 3</fullName>
    </recommendedName>
    <alternativeName>
        <fullName evidence="8">RNA polymerase II transcription factor B 38 kDa subunit</fullName>
    </alternativeName>
    <alternativeName>
        <fullName evidence="7">RNA polymerase II transcription factor B p38 subunit</fullName>
    </alternativeName>
</protein>
<keyword evidence="3" id="KW-0479">Metal-binding</keyword>
<feature type="compositionally biased region" description="Low complexity" evidence="11">
    <location>
        <begin position="1"/>
        <end position="13"/>
    </location>
</feature>
<evidence type="ECO:0000256" key="6">
    <source>
        <dbReference type="ARBA" id="ARBA00023242"/>
    </source>
</evidence>
<feature type="region of interest" description="Disordered" evidence="11">
    <location>
        <begin position="242"/>
        <end position="268"/>
    </location>
</feature>
<evidence type="ECO:0000259" key="12">
    <source>
        <dbReference type="PROSITE" id="PS50089"/>
    </source>
</evidence>
<keyword evidence="10" id="KW-0175">Coiled coil</keyword>
<evidence type="ECO:0000256" key="1">
    <source>
        <dbReference type="ARBA" id="ARBA00004123"/>
    </source>
</evidence>
<dbReference type="InterPro" id="IPR017907">
    <property type="entry name" value="Znf_RING_CS"/>
</dbReference>
<evidence type="ECO:0000256" key="8">
    <source>
        <dbReference type="ARBA" id="ARBA00033277"/>
    </source>
</evidence>
<dbReference type="InterPro" id="IPR004575">
    <property type="entry name" value="MAT1/Tfb3"/>
</dbReference>
<feature type="region of interest" description="Disordered" evidence="11">
    <location>
        <begin position="1"/>
        <end position="20"/>
    </location>
</feature>
<keyword evidence="14" id="KW-1185">Reference proteome</keyword>
<dbReference type="InterPro" id="IPR013083">
    <property type="entry name" value="Znf_RING/FYVE/PHD"/>
</dbReference>
<dbReference type="GO" id="GO:0061575">
    <property type="term" value="F:cyclin-dependent protein serine/threonine kinase activator activity"/>
    <property type="evidence" value="ECO:0007669"/>
    <property type="project" value="InterPro"/>
</dbReference>
<evidence type="ECO:0000256" key="5">
    <source>
        <dbReference type="ARBA" id="ARBA00022833"/>
    </source>
</evidence>
<dbReference type="PANTHER" id="PTHR12683:SF13">
    <property type="entry name" value="CDK-ACTIVATING KINASE ASSEMBLY FACTOR MAT1"/>
    <property type="match status" value="1"/>
</dbReference>
<name>A0A9P8PJD1_WICPI</name>
<feature type="coiled-coil region" evidence="10">
    <location>
        <begin position="124"/>
        <end position="206"/>
    </location>
</feature>
<evidence type="ECO:0000256" key="11">
    <source>
        <dbReference type="SAM" id="MobiDB-lite"/>
    </source>
</evidence>
<dbReference type="GO" id="GO:0006289">
    <property type="term" value="P:nucleotide-excision repair"/>
    <property type="evidence" value="ECO:0007669"/>
    <property type="project" value="InterPro"/>
</dbReference>
<dbReference type="Gene3D" id="3.30.40.10">
    <property type="entry name" value="Zinc/RING finger domain, C3HC4 (zinc finger)"/>
    <property type="match status" value="1"/>
</dbReference>
<evidence type="ECO:0000256" key="4">
    <source>
        <dbReference type="ARBA" id="ARBA00022771"/>
    </source>
</evidence>
<evidence type="ECO:0000313" key="13">
    <source>
        <dbReference type="EMBL" id="KAH3673106.1"/>
    </source>
</evidence>
<evidence type="ECO:0000256" key="2">
    <source>
        <dbReference type="ARBA" id="ARBA00022257"/>
    </source>
</evidence>
<comment type="caution">
    <text evidence="13">The sequence shown here is derived from an EMBL/GenBank/DDBJ whole genome shotgun (WGS) entry which is preliminary data.</text>
</comment>
<dbReference type="FunFam" id="3.30.40.10:FF:000037">
    <property type="entry name" value="Cdk-activating kinase assembly factor MAT1, centre"/>
    <property type="match status" value="1"/>
</dbReference>
<keyword evidence="5" id="KW-0862">Zinc</keyword>
<reference evidence="13" key="1">
    <citation type="journal article" date="2021" name="Open Biol.">
        <title>Shared evolutionary footprints suggest mitochondrial oxidative damage underlies multiple complex I losses in fungi.</title>
        <authorList>
            <person name="Schikora-Tamarit M.A."/>
            <person name="Marcet-Houben M."/>
            <person name="Nosek J."/>
            <person name="Gabaldon T."/>
        </authorList>
    </citation>
    <scope>NUCLEOTIDE SEQUENCE</scope>
    <source>
        <strain evidence="13">CBS2887</strain>
    </source>
</reference>
<evidence type="ECO:0000256" key="3">
    <source>
        <dbReference type="ARBA" id="ARBA00022723"/>
    </source>
</evidence>
<evidence type="ECO:0000313" key="14">
    <source>
        <dbReference type="Proteomes" id="UP000774326"/>
    </source>
</evidence>
<dbReference type="Pfam" id="PF06391">
    <property type="entry name" value="MAT1"/>
    <property type="match status" value="1"/>
</dbReference>
<dbReference type="InterPro" id="IPR001841">
    <property type="entry name" value="Znf_RING"/>
</dbReference>
<dbReference type="PROSITE" id="PS50089">
    <property type="entry name" value="ZF_RING_2"/>
    <property type="match status" value="1"/>
</dbReference>
<keyword evidence="4 9" id="KW-0863">Zinc-finger</keyword>
<dbReference type="NCBIfam" id="TIGR00570">
    <property type="entry name" value="cdk7"/>
    <property type="match status" value="1"/>
</dbReference>
<proteinExistence type="predicted"/>
<dbReference type="CDD" id="cd16573">
    <property type="entry name" value="RING-HC_TFB3-like"/>
    <property type="match status" value="1"/>
</dbReference>
<dbReference type="AlphaFoldDB" id="A0A9P8PJD1"/>
<dbReference type="Proteomes" id="UP000774326">
    <property type="component" value="Unassembled WGS sequence"/>
</dbReference>
<dbReference type="Pfam" id="PF17121">
    <property type="entry name" value="zf-C3HC4_5"/>
    <property type="match status" value="1"/>
</dbReference>
<evidence type="ECO:0000256" key="9">
    <source>
        <dbReference type="PROSITE-ProRule" id="PRU00175"/>
    </source>
</evidence>